<dbReference type="SUPFAM" id="SSF55298">
    <property type="entry name" value="YjgF-like"/>
    <property type="match status" value="1"/>
</dbReference>
<dbReference type="EMBL" id="JAPIUX010000006">
    <property type="protein sequence ID" value="MCX2561309.1"/>
    <property type="molecule type" value="Genomic_DNA"/>
</dbReference>
<accession>A0ABT3Q7P7</accession>
<keyword evidence="1" id="KW-0378">Hydrolase</keyword>
<dbReference type="InterPro" id="IPR006175">
    <property type="entry name" value="YjgF/YER057c/UK114"/>
</dbReference>
<name>A0ABT3Q7P7_9PROT</name>
<evidence type="ECO:0000313" key="1">
    <source>
        <dbReference type="EMBL" id="MCX2561309.1"/>
    </source>
</evidence>
<organism evidence="1 2">
    <name type="scientific">Acetobacter farinalis</name>
    <dbReference type="NCBI Taxonomy" id="1260984"/>
    <lineage>
        <taxon>Bacteria</taxon>
        <taxon>Pseudomonadati</taxon>
        <taxon>Pseudomonadota</taxon>
        <taxon>Alphaproteobacteria</taxon>
        <taxon>Acetobacterales</taxon>
        <taxon>Acetobacteraceae</taxon>
        <taxon>Acetobacter</taxon>
    </lineage>
</organism>
<keyword evidence="2" id="KW-1185">Reference proteome</keyword>
<sequence length="105" mass="11821">MERIQGGLRITGLRAPQPQGETIAEQCRAALEYGATLLSDYGYSMQDVTRVTYLVSDTKDFPSCFPTLRHVFSKISPSVTLMWVRKFSNPHVLIEFELGIEPAQL</sequence>
<gene>
    <name evidence="1" type="ORF">OQ252_07870</name>
</gene>
<dbReference type="RefSeq" id="WP_166121795.1">
    <property type="nucleotide sequence ID" value="NZ_JAPIUX010000006.1"/>
</dbReference>
<dbReference type="InterPro" id="IPR035959">
    <property type="entry name" value="RutC-like_sf"/>
</dbReference>
<dbReference type="GO" id="GO:0016787">
    <property type="term" value="F:hydrolase activity"/>
    <property type="evidence" value="ECO:0007669"/>
    <property type="project" value="UniProtKB-KW"/>
</dbReference>
<dbReference type="Pfam" id="PF01042">
    <property type="entry name" value="Ribonuc_L-PSP"/>
    <property type="match status" value="1"/>
</dbReference>
<dbReference type="Gene3D" id="3.30.1330.40">
    <property type="entry name" value="RutC-like"/>
    <property type="match status" value="1"/>
</dbReference>
<comment type="caution">
    <text evidence="1">The sequence shown here is derived from an EMBL/GenBank/DDBJ whole genome shotgun (WGS) entry which is preliminary data.</text>
</comment>
<dbReference type="PANTHER" id="PTHR43857">
    <property type="entry name" value="BLR7761 PROTEIN"/>
    <property type="match status" value="1"/>
</dbReference>
<proteinExistence type="predicted"/>
<evidence type="ECO:0000313" key="2">
    <source>
        <dbReference type="Proteomes" id="UP001526446"/>
    </source>
</evidence>
<protein>
    <submittedName>
        <fullName evidence="1">Rid family hydrolase</fullName>
    </submittedName>
</protein>
<reference evidence="1 2" key="1">
    <citation type="submission" date="2022-11" db="EMBL/GenBank/DDBJ databases">
        <title>Genome sequencing of Acetobacter type strain.</title>
        <authorList>
            <person name="Heo J."/>
            <person name="Lee D."/>
            <person name="Han B.-H."/>
            <person name="Hong S.-B."/>
            <person name="Kwon S.-W."/>
        </authorList>
    </citation>
    <scope>NUCLEOTIDE SEQUENCE [LARGE SCALE GENOMIC DNA]</scope>
    <source>
        <strain evidence="1 2">KACC 21251</strain>
    </source>
</reference>
<dbReference type="PANTHER" id="PTHR43857:SF1">
    <property type="entry name" value="YJGH FAMILY PROTEIN"/>
    <property type="match status" value="1"/>
</dbReference>
<dbReference type="Proteomes" id="UP001526446">
    <property type="component" value="Unassembled WGS sequence"/>
</dbReference>